<keyword evidence="5 9" id="KW-0547">Nucleotide-binding</keyword>
<comment type="function">
    <text evidence="9">Catalyzes the ATP-dependent transfer of a sulfur to tRNA to produce 4-thiouridine in position 8 of tRNAs, which functions as a near-UV photosensor. Also catalyzes the transfer of sulfur to the sulfur carrier protein ThiS, forming ThiS-thiocarboxylate. This is a step in the synthesis of thiazole, in the thiamine biosynthesis pathway. The sulfur is donated as persulfide by IscS.</text>
</comment>
<evidence type="ECO:0000256" key="4">
    <source>
        <dbReference type="ARBA" id="ARBA00022679"/>
    </source>
</evidence>
<dbReference type="EMBL" id="FO203512">
    <property type="protein sequence ID" value="CCK76091.1"/>
    <property type="molecule type" value="Genomic_DNA"/>
</dbReference>
<keyword evidence="2 9" id="KW-0963">Cytoplasm</keyword>
<accession>R4YMC7</accession>
<dbReference type="EC" id="2.8.1.4" evidence="9"/>
<dbReference type="GO" id="GO:0005524">
    <property type="term" value="F:ATP binding"/>
    <property type="evidence" value="ECO:0007669"/>
    <property type="project" value="UniProtKB-UniRule"/>
</dbReference>
<dbReference type="NCBIfam" id="TIGR00342">
    <property type="entry name" value="tRNA uracil 4-sulfurtransferase ThiI"/>
    <property type="match status" value="1"/>
</dbReference>
<dbReference type="SMART" id="SM00981">
    <property type="entry name" value="THUMP"/>
    <property type="match status" value="1"/>
</dbReference>
<evidence type="ECO:0000256" key="9">
    <source>
        <dbReference type="HAMAP-Rule" id="MF_00021"/>
    </source>
</evidence>
<dbReference type="OrthoDB" id="9773948at2"/>
<dbReference type="HOGENOM" id="CLU_037952_4_1_6"/>
<dbReference type="InterPro" id="IPR003720">
    <property type="entry name" value="tRNA_STrfase"/>
</dbReference>
<reference evidence="11 12" key="1">
    <citation type="journal article" date="2013" name="Nat. Commun.">
        <title>Genome sequence and functional genomic analysis of the oil-degrading bacterium Oleispira antarctica.</title>
        <authorList>
            <person name="Kube M."/>
            <person name="Chernikova T.N."/>
            <person name="Al-Ramahi Y."/>
            <person name="Beloqui A."/>
            <person name="Lopez-Cortez N."/>
            <person name="Guazzaroni M.E."/>
            <person name="Heipieper H.J."/>
            <person name="Klages S."/>
            <person name="Kotsyurbenko O.R."/>
            <person name="Langer I."/>
            <person name="Nechitaylo T.Y."/>
            <person name="Lunsdorf H."/>
            <person name="Fernandez M."/>
            <person name="Juarez S."/>
            <person name="Ciordia S."/>
            <person name="Singer A."/>
            <person name="Kagan O."/>
            <person name="Egorova O."/>
            <person name="Petit P.A."/>
            <person name="Stogios P."/>
            <person name="Kim Y."/>
            <person name="Tchigvintsev A."/>
            <person name="Flick R."/>
            <person name="Denaro R."/>
            <person name="Genovese M."/>
            <person name="Albar J.P."/>
            <person name="Reva O.N."/>
            <person name="Martinez-Gomariz M."/>
            <person name="Tran H."/>
            <person name="Ferrer M."/>
            <person name="Savchenko A."/>
            <person name="Yakunin A.F."/>
            <person name="Yakimov M.M."/>
            <person name="Golyshina O.V."/>
            <person name="Reinhardt R."/>
            <person name="Golyshin P.N."/>
        </authorList>
    </citation>
    <scope>NUCLEOTIDE SEQUENCE [LARGE SCALE GENOMIC DNA]</scope>
</reference>
<dbReference type="GO" id="GO:0140741">
    <property type="term" value="F:tRNA-uracil-4 sulfurtransferase activity"/>
    <property type="evidence" value="ECO:0007669"/>
    <property type="project" value="UniProtKB-EC"/>
</dbReference>
<dbReference type="Pfam" id="PF02568">
    <property type="entry name" value="ThiI"/>
    <property type="match status" value="1"/>
</dbReference>
<evidence type="ECO:0000256" key="8">
    <source>
        <dbReference type="ARBA" id="ARBA00022977"/>
    </source>
</evidence>
<dbReference type="PROSITE" id="PS51165">
    <property type="entry name" value="THUMP"/>
    <property type="match status" value="1"/>
</dbReference>
<dbReference type="Gene3D" id="3.30.2130.30">
    <property type="match status" value="1"/>
</dbReference>
<dbReference type="STRING" id="698738.OLEAN_C19150"/>
<dbReference type="InterPro" id="IPR050102">
    <property type="entry name" value="tRNA_sulfurtransferase_ThiI"/>
</dbReference>
<feature type="binding site" evidence="9">
    <location>
        <position position="289"/>
    </location>
    <ligand>
        <name>ATP</name>
        <dbReference type="ChEBI" id="CHEBI:30616"/>
    </ligand>
</feature>
<dbReference type="Gene3D" id="3.40.50.620">
    <property type="entry name" value="HUPs"/>
    <property type="match status" value="1"/>
</dbReference>
<dbReference type="GO" id="GO:0000049">
    <property type="term" value="F:tRNA binding"/>
    <property type="evidence" value="ECO:0007669"/>
    <property type="project" value="UniProtKB-UniRule"/>
</dbReference>
<keyword evidence="12" id="KW-1185">Reference proteome</keyword>
<evidence type="ECO:0000256" key="1">
    <source>
        <dbReference type="ARBA" id="ARBA00004496"/>
    </source>
</evidence>
<dbReference type="GO" id="GO:0002937">
    <property type="term" value="P:tRNA 4-thiouridine biosynthesis"/>
    <property type="evidence" value="ECO:0007669"/>
    <property type="project" value="TreeGrafter"/>
</dbReference>
<comment type="subcellular location">
    <subcellularLocation>
        <location evidence="1 9">Cytoplasm</location>
    </subcellularLocation>
</comment>
<keyword evidence="3 9" id="KW-0820">tRNA-binding</keyword>
<keyword evidence="8 9" id="KW-0784">Thiamine biosynthesis</keyword>
<comment type="catalytic activity">
    <reaction evidence="9">
        <text>[ThiI sulfur-carrier protein]-S-sulfanyl-L-cysteine + a uridine in tRNA + 2 reduced [2Fe-2S]-[ferredoxin] + ATP + H(+) = [ThiI sulfur-carrier protein]-L-cysteine + a 4-thiouridine in tRNA + 2 oxidized [2Fe-2S]-[ferredoxin] + AMP + diphosphate</text>
        <dbReference type="Rhea" id="RHEA:24176"/>
        <dbReference type="Rhea" id="RHEA-COMP:10000"/>
        <dbReference type="Rhea" id="RHEA-COMP:10001"/>
        <dbReference type="Rhea" id="RHEA-COMP:13337"/>
        <dbReference type="Rhea" id="RHEA-COMP:13338"/>
        <dbReference type="Rhea" id="RHEA-COMP:13339"/>
        <dbReference type="Rhea" id="RHEA-COMP:13340"/>
        <dbReference type="ChEBI" id="CHEBI:15378"/>
        <dbReference type="ChEBI" id="CHEBI:29950"/>
        <dbReference type="ChEBI" id="CHEBI:30616"/>
        <dbReference type="ChEBI" id="CHEBI:33019"/>
        <dbReference type="ChEBI" id="CHEBI:33737"/>
        <dbReference type="ChEBI" id="CHEBI:33738"/>
        <dbReference type="ChEBI" id="CHEBI:61963"/>
        <dbReference type="ChEBI" id="CHEBI:65315"/>
        <dbReference type="ChEBI" id="CHEBI:136798"/>
        <dbReference type="ChEBI" id="CHEBI:456215"/>
        <dbReference type="EC" id="2.8.1.4"/>
    </reaction>
</comment>
<dbReference type="PATRIC" id="fig|698738.3.peg.1983"/>
<dbReference type="CDD" id="cd01712">
    <property type="entry name" value="PPase_ThiI"/>
    <property type="match status" value="1"/>
</dbReference>
<dbReference type="GO" id="GO:0052837">
    <property type="term" value="P:thiazole biosynthetic process"/>
    <property type="evidence" value="ECO:0007669"/>
    <property type="project" value="InterPro"/>
</dbReference>
<dbReference type="InterPro" id="IPR036873">
    <property type="entry name" value="Rhodanese-like_dom_sf"/>
</dbReference>
<dbReference type="SUPFAM" id="SSF143437">
    <property type="entry name" value="THUMP domain-like"/>
    <property type="match status" value="1"/>
</dbReference>
<dbReference type="Pfam" id="PF02926">
    <property type="entry name" value="THUMP"/>
    <property type="match status" value="1"/>
</dbReference>
<keyword evidence="6 9" id="KW-0067">ATP-binding</keyword>
<keyword evidence="4 9" id="KW-0808">Transferase</keyword>
<name>R4YMC7_OLEAN</name>
<dbReference type="KEGG" id="oai:OLEAN_C19150"/>
<dbReference type="SUPFAM" id="SSF52402">
    <property type="entry name" value="Adenine nucleotide alpha hydrolases-like"/>
    <property type="match status" value="1"/>
</dbReference>
<comment type="catalytic activity">
    <reaction evidence="9">
        <text>[ThiS sulfur-carrier protein]-C-terminal Gly-Gly-AMP + S-sulfanyl-L-cysteinyl-[cysteine desulfurase] + AH2 = [ThiS sulfur-carrier protein]-C-terminal-Gly-aminoethanethioate + L-cysteinyl-[cysteine desulfurase] + A + AMP + 2 H(+)</text>
        <dbReference type="Rhea" id="RHEA:43340"/>
        <dbReference type="Rhea" id="RHEA-COMP:12157"/>
        <dbReference type="Rhea" id="RHEA-COMP:12158"/>
        <dbReference type="Rhea" id="RHEA-COMP:12910"/>
        <dbReference type="Rhea" id="RHEA-COMP:19908"/>
        <dbReference type="ChEBI" id="CHEBI:13193"/>
        <dbReference type="ChEBI" id="CHEBI:15378"/>
        <dbReference type="ChEBI" id="CHEBI:17499"/>
        <dbReference type="ChEBI" id="CHEBI:29950"/>
        <dbReference type="ChEBI" id="CHEBI:61963"/>
        <dbReference type="ChEBI" id="CHEBI:90618"/>
        <dbReference type="ChEBI" id="CHEBI:232372"/>
        <dbReference type="ChEBI" id="CHEBI:456215"/>
    </reaction>
</comment>
<feature type="binding site" evidence="9">
    <location>
        <begin position="185"/>
        <end position="186"/>
    </location>
    <ligand>
        <name>ATP</name>
        <dbReference type="ChEBI" id="CHEBI:30616"/>
    </ligand>
</feature>
<dbReference type="GO" id="GO:0004810">
    <property type="term" value="F:CCA tRNA nucleotidyltransferase activity"/>
    <property type="evidence" value="ECO:0007669"/>
    <property type="project" value="InterPro"/>
</dbReference>
<dbReference type="GO" id="GO:0005829">
    <property type="term" value="C:cytosol"/>
    <property type="evidence" value="ECO:0007669"/>
    <property type="project" value="TreeGrafter"/>
</dbReference>
<dbReference type="UniPathway" id="UPA00060"/>
<dbReference type="InterPro" id="IPR026340">
    <property type="entry name" value="THII_Thiazole_biosynth_dom"/>
</dbReference>
<feature type="domain" description="THUMP" evidence="10">
    <location>
        <begin position="63"/>
        <end position="167"/>
    </location>
</feature>
<dbReference type="GO" id="GO:0009228">
    <property type="term" value="P:thiamine biosynthetic process"/>
    <property type="evidence" value="ECO:0007669"/>
    <property type="project" value="UniProtKB-KW"/>
</dbReference>
<dbReference type="InterPro" id="IPR049961">
    <property type="entry name" value="ThiI_N"/>
</dbReference>
<dbReference type="AlphaFoldDB" id="R4YMC7"/>
<comment type="similarity">
    <text evidence="9">Belongs to the ThiI family.</text>
</comment>
<proteinExistence type="inferred from homology"/>
<dbReference type="InterPro" id="IPR004114">
    <property type="entry name" value="THUMP_dom"/>
</dbReference>
<keyword evidence="7 9" id="KW-0694">RNA-binding</keyword>
<dbReference type="CDD" id="cd11716">
    <property type="entry name" value="THUMP_ThiI"/>
    <property type="match status" value="1"/>
</dbReference>
<dbReference type="SUPFAM" id="SSF52821">
    <property type="entry name" value="Rhodanese/Cell cycle control phosphatase"/>
    <property type="match status" value="1"/>
</dbReference>
<evidence type="ECO:0000256" key="5">
    <source>
        <dbReference type="ARBA" id="ARBA00022741"/>
    </source>
</evidence>
<dbReference type="InterPro" id="IPR014729">
    <property type="entry name" value="Rossmann-like_a/b/a_fold"/>
</dbReference>
<feature type="binding site" evidence="9">
    <location>
        <position position="298"/>
    </location>
    <ligand>
        <name>ATP</name>
        <dbReference type="ChEBI" id="CHEBI:30616"/>
    </ligand>
</feature>
<evidence type="ECO:0000256" key="2">
    <source>
        <dbReference type="ARBA" id="ARBA00022490"/>
    </source>
</evidence>
<sequence>MKFVAKYFPEIIMKSRPVRKRLLKQLQMNVRNLVGRNGFKADVQGQWDNLYVGINSEDPAIRRAMINILTHTPGIAFSYEIEEHDFDTMDDAYQIIKAVNGPSLAGKTFCVRVKRRGDHEYNSNDVERYIGGGLLKETDAIGVKLKNPDITVQVEIRDQLLFAIKHRFEGIGGYPLGSQGDTLSLISGGFDSSVASYMMMKRGIKTHYCFFNLGGSAHEVGVKQVAYYLWDKYGASHKARFISVPFEGVVKEILENVADGHMGVVLKRMMYRAAEQVADSINLETFVTGESIAQVSSQTLTNLAVIDKVTDKLVLRPLIVMDKPEIISLARKIGTETFAATMPEYCGVISVKPTTEAKMTRVLAEEANFDLEVLNQAVKDSTHQYIGNLVKEENDSLEVACISLPSPSDIIVDIRHPNEVEDAPLDLNHNDIITMPFYEIGTRKDEFKAEQTYLFYCQKGTMSKIHAHHLNSQGMKNIKVYLEEKPKMIDNKAEKRALWEAKQAAELEANAEINIELEDAIKD</sequence>
<feature type="binding site" evidence="9">
    <location>
        <position position="267"/>
    </location>
    <ligand>
        <name>ATP</name>
        <dbReference type="ChEBI" id="CHEBI:30616"/>
    </ligand>
</feature>
<evidence type="ECO:0000313" key="11">
    <source>
        <dbReference type="EMBL" id="CCK76091.1"/>
    </source>
</evidence>
<evidence type="ECO:0000313" key="12">
    <source>
        <dbReference type="Proteomes" id="UP000032749"/>
    </source>
</evidence>
<evidence type="ECO:0000256" key="3">
    <source>
        <dbReference type="ARBA" id="ARBA00022555"/>
    </source>
</evidence>
<evidence type="ECO:0000256" key="7">
    <source>
        <dbReference type="ARBA" id="ARBA00022884"/>
    </source>
</evidence>
<comment type="caution">
    <text evidence="9">Lacks conserved residue(s) required for the propagation of feature annotation.</text>
</comment>
<dbReference type="InterPro" id="IPR020536">
    <property type="entry name" value="ThiI_AANH"/>
</dbReference>
<comment type="pathway">
    <text evidence="9">Cofactor biosynthesis; thiamine diphosphate biosynthesis.</text>
</comment>
<evidence type="ECO:0000259" key="10">
    <source>
        <dbReference type="PROSITE" id="PS51165"/>
    </source>
</evidence>
<dbReference type="NCBIfam" id="TIGR04271">
    <property type="entry name" value="ThiI_C_thiazole"/>
    <property type="match status" value="1"/>
</dbReference>
<dbReference type="GO" id="GO:0009229">
    <property type="term" value="P:thiamine diphosphate biosynthetic process"/>
    <property type="evidence" value="ECO:0007669"/>
    <property type="project" value="UniProtKB-UniRule"/>
</dbReference>
<dbReference type="Proteomes" id="UP000032749">
    <property type="component" value="Chromosome"/>
</dbReference>
<dbReference type="InterPro" id="IPR049962">
    <property type="entry name" value="THUMP_ThiI"/>
</dbReference>
<dbReference type="PANTHER" id="PTHR43209:SF1">
    <property type="entry name" value="TRNA SULFURTRANSFERASE"/>
    <property type="match status" value="1"/>
</dbReference>
<dbReference type="HAMAP" id="MF_00021">
    <property type="entry name" value="ThiI"/>
    <property type="match status" value="1"/>
</dbReference>
<dbReference type="Gene3D" id="3.40.250.10">
    <property type="entry name" value="Rhodanese-like domain"/>
    <property type="match status" value="1"/>
</dbReference>
<organism evidence="11 12">
    <name type="scientific">Oleispira antarctica RB-8</name>
    <dbReference type="NCBI Taxonomy" id="698738"/>
    <lineage>
        <taxon>Bacteria</taxon>
        <taxon>Pseudomonadati</taxon>
        <taxon>Pseudomonadota</taxon>
        <taxon>Gammaproteobacteria</taxon>
        <taxon>Oceanospirillales</taxon>
        <taxon>Oceanospirillaceae</taxon>
        <taxon>Oleispira</taxon>
    </lineage>
</organism>
<gene>
    <name evidence="9 11" type="primary">thiI</name>
    <name evidence="11" type="ORF">OLEAN_C19150</name>
</gene>
<evidence type="ECO:0000256" key="6">
    <source>
        <dbReference type="ARBA" id="ARBA00022840"/>
    </source>
</evidence>
<dbReference type="PANTHER" id="PTHR43209">
    <property type="entry name" value="TRNA SULFURTRANSFERASE"/>
    <property type="match status" value="1"/>
</dbReference>
<protein>
    <recommendedName>
        <fullName evidence="9">Probable tRNA sulfurtransferase</fullName>
        <ecNumber evidence="9">2.8.1.4</ecNumber>
    </recommendedName>
    <alternativeName>
        <fullName evidence="9">Sulfur carrier protein ThiS sulfurtransferase</fullName>
    </alternativeName>
    <alternativeName>
        <fullName evidence="9">Thiamine biosynthesis protein ThiI</fullName>
    </alternativeName>
    <alternativeName>
        <fullName evidence="9">tRNA 4-thiouridine synthase</fullName>
    </alternativeName>
</protein>